<accession>A0A9P7AAT0</accession>
<proteinExistence type="predicted"/>
<dbReference type="RefSeq" id="XP_041153157.1">
    <property type="nucleotide sequence ID" value="XM_041307763.1"/>
</dbReference>
<gene>
    <name evidence="1" type="ORF">HD556DRAFT_1450438</name>
</gene>
<organism evidence="1 2">
    <name type="scientific">Suillus plorans</name>
    <dbReference type="NCBI Taxonomy" id="116603"/>
    <lineage>
        <taxon>Eukaryota</taxon>
        <taxon>Fungi</taxon>
        <taxon>Dikarya</taxon>
        <taxon>Basidiomycota</taxon>
        <taxon>Agaricomycotina</taxon>
        <taxon>Agaricomycetes</taxon>
        <taxon>Agaricomycetidae</taxon>
        <taxon>Boletales</taxon>
        <taxon>Suillineae</taxon>
        <taxon>Suillaceae</taxon>
        <taxon>Suillus</taxon>
    </lineage>
</organism>
<dbReference type="Proteomes" id="UP000719766">
    <property type="component" value="Unassembled WGS sequence"/>
</dbReference>
<dbReference type="EMBL" id="JABBWE010000105">
    <property type="protein sequence ID" value="KAG1785674.1"/>
    <property type="molecule type" value="Genomic_DNA"/>
</dbReference>
<dbReference type="GeneID" id="64601527"/>
<evidence type="ECO:0000313" key="1">
    <source>
        <dbReference type="EMBL" id="KAG1785674.1"/>
    </source>
</evidence>
<evidence type="ECO:0000313" key="2">
    <source>
        <dbReference type="Proteomes" id="UP000719766"/>
    </source>
</evidence>
<keyword evidence="2" id="KW-1185">Reference proteome</keyword>
<comment type="caution">
    <text evidence="1">The sequence shown here is derived from an EMBL/GenBank/DDBJ whole genome shotgun (WGS) entry which is preliminary data.</text>
</comment>
<name>A0A9P7AAT0_9AGAM</name>
<reference evidence="1" key="1">
    <citation type="journal article" date="2020" name="New Phytol.">
        <title>Comparative genomics reveals dynamic genome evolution in host specialist ectomycorrhizal fungi.</title>
        <authorList>
            <person name="Lofgren L.A."/>
            <person name="Nguyen N.H."/>
            <person name="Vilgalys R."/>
            <person name="Ruytinx J."/>
            <person name="Liao H.L."/>
            <person name="Branco S."/>
            <person name="Kuo A."/>
            <person name="LaButti K."/>
            <person name="Lipzen A."/>
            <person name="Andreopoulos W."/>
            <person name="Pangilinan J."/>
            <person name="Riley R."/>
            <person name="Hundley H."/>
            <person name="Na H."/>
            <person name="Barry K."/>
            <person name="Grigoriev I.V."/>
            <person name="Stajich J.E."/>
            <person name="Kennedy P.G."/>
        </authorList>
    </citation>
    <scope>NUCLEOTIDE SEQUENCE</scope>
    <source>
        <strain evidence="1">S12</strain>
    </source>
</reference>
<sequence length="153" mass="16388">MLDGPLSHVLPVLRSHLKPPTLAYLALSLQAHDASPDYLTTILQCVGYCNSIRYLDLSLPPQSHSHLAMVYPGTQSAVDVEHLVISSDAAGSCSASAGDELALSALWIEAFPLVKCVSMRGCSNHIAEYLIHSMRKIAAAGVELSVKLHPKDS</sequence>
<protein>
    <submittedName>
        <fullName evidence="1">Uncharacterized protein</fullName>
    </submittedName>
</protein>
<dbReference type="AlphaFoldDB" id="A0A9P7AAT0"/>
<dbReference type="OrthoDB" id="2693377at2759"/>